<evidence type="ECO:0000313" key="2">
    <source>
        <dbReference type="EMBL" id="CAF1424991.1"/>
    </source>
</evidence>
<dbReference type="Proteomes" id="UP000663852">
    <property type="component" value="Unassembled WGS sequence"/>
</dbReference>
<keyword evidence="4" id="KW-1185">Reference proteome</keyword>
<dbReference type="OrthoDB" id="9999686at2759"/>
<keyword evidence="1" id="KW-0472">Membrane</keyword>
<keyword evidence="1" id="KW-1133">Transmembrane helix</keyword>
<dbReference type="AlphaFoldDB" id="A0A815MIB9"/>
<dbReference type="EMBL" id="CAJNOJ010000380">
    <property type="protein sequence ID" value="CAF1424991.1"/>
    <property type="molecule type" value="Genomic_DNA"/>
</dbReference>
<evidence type="ECO:0000256" key="1">
    <source>
        <dbReference type="SAM" id="Phobius"/>
    </source>
</evidence>
<dbReference type="Proteomes" id="UP000663828">
    <property type="component" value="Unassembled WGS sequence"/>
</dbReference>
<organism evidence="2 5">
    <name type="scientific">Adineta ricciae</name>
    <name type="common">Rotifer</name>
    <dbReference type="NCBI Taxonomy" id="249248"/>
    <lineage>
        <taxon>Eukaryota</taxon>
        <taxon>Metazoa</taxon>
        <taxon>Spiralia</taxon>
        <taxon>Gnathifera</taxon>
        <taxon>Rotifera</taxon>
        <taxon>Eurotatoria</taxon>
        <taxon>Bdelloidea</taxon>
        <taxon>Adinetida</taxon>
        <taxon>Adinetidae</taxon>
        <taxon>Adineta</taxon>
    </lineage>
</organism>
<proteinExistence type="predicted"/>
<evidence type="ECO:0000313" key="4">
    <source>
        <dbReference type="Proteomes" id="UP000663828"/>
    </source>
</evidence>
<keyword evidence="1" id="KW-0812">Transmembrane</keyword>
<accession>A0A815MIB9</accession>
<sequence>MEFNKHNTISLVIIFFTTLIFLLFLSKLPRYKQWSFDHQYILNLFDSPKQLQNATSLSSINTSEILLIYVYANVHVHAYGNLKYFIETAVRENDGVDYVFILQQTENKPIDETILPRLPQTNAFYFQHENKCFDYGTMGWFFDQFTIGNPWQPSTSVTEHINRNNHSNAVFNLKQYKYFIFMNSSIRGPFFPPYFLKFASDYQMEYHKPFHWYTIFIRRLNDKVKLVGGTISCIPVPHVQSYLLVTDSIGFSILLKSSTASTGRIYAGVFGCYPSKSDTTAISELGISKLILDSGYMMSSLMSKHQMIDFSKNATYNCQVYANPYSDRSVDGSSLEPYDVVFVKFNAKKTTTDAQDRAMLYQRWMEETKAKNRTLR</sequence>
<gene>
    <name evidence="2" type="ORF">EDS130_LOCUS37788</name>
    <name evidence="3" type="ORF">XAT740_LOCUS55929</name>
</gene>
<name>A0A815MIB9_ADIRI</name>
<protein>
    <submittedName>
        <fullName evidence="2">Uncharacterized protein</fullName>
    </submittedName>
</protein>
<feature type="transmembrane region" description="Helical" evidence="1">
    <location>
        <begin position="6"/>
        <end position="25"/>
    </location>
</feature>
<evidence type="ECO:0000313" key="5">
    <source>
        <dbReference type="Proteomes" id="UP000663852"/>
    </source>
</evidence>
<evidence type="ECO:0000313" key="3">
    <source>
        <dbReference type="EMBL" id="CAF1656023.1"/>
    </source>
</evidence>
<dbReference type="EMBL" id="CAJNOR010010702">
    <property type="protein sequence ID" value="CAF1656023.1"/>
    <property type="molecule type" value="Genomic_DNA"/>
</dbReference>
<reference evidence="2" key="1">
    <citation type="submission" date="2021-02" db="EMBL/GenBank/DDBJ databases">
        <authorList>
            <person name="Nowell W R."/>
        </authorList>
    </citation>
    <scope>NUCLEOTIDE SEQUENCE</scope>
</reference>
<comment type="caution">
    <text evidence="2">The sequence shown here is derived from an EMBL/GenBank/DDBJ whole genome shotgun (WGS) entry which is preliminary data.</text>
</comment>